<feature type="transmembrane region" description="Helical" evidence="2">
    <location>
        <begin position="48"/>
        <end position="70"/>
    </location>
</feature>
<feature type="transmembrane region" description="Helical" evidence="2">
    <location>
        <begin position="85"/>
        <end position="111"/>
    </location>
</feature>
<accession>A0A0D6EG21</accession>
<proteinExistence type="predicted"/>
<evidence type="ECO:0000256" key="2">
    <source>
        <dbReference type="SAM" id="Phobius"/>
    </source>
</evidence>
<gene>
    <name evidence="3" type="primary">SPOSA6832_00329</name>
</gene>
<reference evidence="4" key="1">
    <citation type="submission" date="2015-02" db="EMBL/GenBank/DDBJ databases">
        <authorList>
            <person name="Gon?alves P."/>
        </authorList>
    </citation>
    <scope>NUCLEOTIDE SEQUENCE [LARGE SCALE GENOMIC DNA]</scope>
</reference>
<keyword evidence="4" id="KW-1185">Reference proteome</keyword>
<feature type="region of interest" description="Disordered" evidence="1">
    <location>
        <begin position="1"/>
        <end position="34"/>
    </location>
</feature>
<dbReference type="Proteomes" id="UP000243876">
    <property type="component" value="Unassembled WGS sequence"/>
</dbReference>
<organism evidence="3 4">
    <name type="scientific">Sporidiobolus salmonicolor</name>
    <name type="common">Yeast-like fungus</name>
    <name type="synonym">Sporobolomyces salmonicolor</name>
    <dbReference type="NCBI Taxonomy" id="5005"/>
    <lineage>
        <taxon>Eukaryota</taxon>
        <taxon>Fungi</taxon>
        <taxon>Dikarya</taxon>
        <taxon>Basidiomycota</taxon>
        <taxon>Pucciniomycotina</taxon>
        <taxon>Microbotryomycetes</taxon>
        <taxon>Sporidiobolales</taxon>
        <taxon>Sporidiobolaceae</taxon>
        <taxon>Sporobolomyces</taxon>
    </lineage>
</organism>
<feature type="transmembrane region" description="Helical" evidence="2">
    <location>
        <begin position="220"/>
        <end position="241"/>
    </location>
</feature>
<dbReference type="OrthoDB" id="2529227at2759"/>
<name>A0A0D6EG21_SPOSA</name>
<evidence type="ECO:0000313" key="4">
    <source>
        <dbReference type="Proteomes" id="UP000243876"/>
    </source>
</evidence>
<dbReference type="EMBL" id="CENE01000001">
    <property type="protein sequence ID" value="CEQ38851.1"/>
    <property type="molecule type" value="Genomic_DNA"/>
</dbReference>
<feature type="compositionally biased region" description="Polar residues" evidence="1">
    <location>
        <begin position="1"/>
        <end position="20"/>
    </location>
</feature>
<feature type="region of interest" description="Disordered" evidence="1">
    <location>
        <begin position="249"/>
        <end position="273"/>
    </location>
</feature>
<keyword evidence="2" id="KW-1133">Transmembrane helix</keyword>
<keyword evidence="2" id="KW-0472">Membrane</keyword>
<protein>
    <submittedName>
        <fullName evidence="3">SPOSA6832_00329-mRNA-1:cds</fullName>
    </submittedName>
</protein>
<evidence type="ECO:0000256" key="1">
    <source>
        <dbReference type="SAM" id="MobiDB-lite"/>
    </source>
</evidence>
<sequence length="273" mass="29659">MPVSTTSRSHTVADPSSSDSEALEFGQNDPSATPALADPVDSLRRSAVIFEMLGSGALYIGSALVISLYVTGAPRLSDMATSSTAVLFMVMFAGCLACVPSWCFLEVLIFLPSLKLSRTYSCRATAMLIIFGKKPQKQSLAAGRPRRLRKSCPLCRCSLSHTTNHLNGLVAALYAVAGFILFVLLQDQQSFVSFRSQSYSLQNLASASEENCTNRWNRSWVIILAVGLVLLYHITLGFPVYRYTPRHHKTTNGGAEQSAVEADDVGQRQRLGG</sequence>
<feature type="transmembrane region" description="Helical" evidence="2">
    <location>
        <begin position="166"/>
        <end position="185"/>
    </location>
</feature>
<keyword evidence="2" id="KW-0812">Transmembrane</keyword>
<evidence type="ECO:0000313" key="3">
    <source>
        <dbReference type="EMBL" id="CEQ38851.1"/>
    </source>
</evidence>
<dbReference type="AlphaFoldDB" id="A0A0D6EG21"/>